<feature type="domain" description="Calx-beta" evidence="5">
    <location>
        <begin position="1556"/>
        <end position="1656"/>
    </location>
</feature>
<evidence type="ECO:0000256" key="1">
    <source>
        <dbReference type="ARBA" id="ARBA00022729"/>
    </source>
</evidence>
<dbReference type="InterPro" id="IPR038081">
    <property type="entry name" value="CalX-like_sf"/>
</dbReference>
<keyword evidence="4" id="KW-0406">Ion transport</keyword>
<feature type="domain" description="Calx-beta" evidence="5">
    <location>
        <begin position="1221"/>
        <end position="1321"/>
    </location>
</feature>
<evidence type="ECO:0000256" key="4">
    <source>
        <dbReference type="ARBA" id="ARBA00023065"/>
    </source>
</evidence>
<dbReference type="NCBIfam" id="NF041518">
    <property type="entry name" value="choice_anch_Q"/>
    <property type="match status" value="1"/>
</dbReference>
<dbReference type="InterPro" id="IPR011050">
    <property type="entry name" value="Pectin_lyase_fold/virulence"/>
</dbReference>
<reference evidence="6 7" key="1">
    <citation type="submission" date="2024-02" db="EMBL/GenBank/DDBJ databases">
        <title>Herpetosiphon gulosus NBRC 112829.</title>
        <authorList>
            <person name="Ichikawa N."/>
            <person name="Katano-Makiyama Y."/>
            <person name="Hidaka K."/>
        </authorList>
    </citation>
    <scope>NUCLEOTIDE SEQUENCE [LARGE SCALE GENOMIC DNA]</scope>
    <source>
        <strain evidence="6 7">NBRC 112829</strain>
    </source>
</reference>
<dbReference type="InterPro" id="IPR026457">
    <property type="entry name" value="CSLREA_Nterm"/>
</dbReference>
<feature type="domain" description="Calx-beta" evidence="5">
    <location>
        <begin position="1333"/>
        <end position="1433"/>
    </location>
</feature>
<proteinExistence type="predicted"/>
<dbReference type="PANTHER" id="PTHR11878">
    <property type="entry name" value="SODIUM/CALCIUM EXCHANGER"/>
    <property type="match status" value="1"/>
</dbReference>
<organism evidence="6 7">
    <name type="scientific">Herpetosiphon gulosus</name>
    <dbReference type="NCBI Taxonomy" id="1973496"/>
    <lineage>
        <taxon>Bacteria</taxon>
        <taxon>Bacillati</taxon>
        <taxon>Chloroflexota</taxon>
        <taxon>Chloroflexia</taxon>
        <taxon>Herpetosiphonales</taxon>
        <taxon>Herpetosiphonaceae</taxon>
        <taxon>Herpetosiphon</taxon>
    </lineage>
</organism>
<dbReference type="InterPro" id="IPR012334">
    <property type="entry name" value="Pectin_lyas_fold"/>
</dbReference>
<dbReference type="SMART" id="SM00237">
    <property type="entry name" value="Calx_beta"/>
    <property type="match status" value="6"/>
</dbReference>
<dbReference type="SUPFAM" id="SSF51126">
    <property type="entry name" value="Pectin lyase-like"/>
    <property type="match status" value="1"/>
</dbReference>
<protein>
    <recommendedName>
        <fullName evidence="5">Calx-beta domain-containing protein</fullName>
    </recommendedName>
</protein>
<evidence type="ECO:0000313" key="6">
    <source>
        <dbReference type="EMBL" id="GAA5529752.1"/>
    </source>
</evidence>
<comment type="caution">
    <text evidence="6">The sequence shown here is derived from an EMBL/GenBank/DDBJ whole genome shotgun (WGS) entry which is preliminary data.</text>
</comment>
<dbReference type="Gene3D" id="2.160.20.10">
    <property type="entry name" value="Single-stranded right-handed beta-helix, Pectin lyase-like"/>
    <property type="match status" value="1"/>
</dbReference>
<feature type="domain" description="Calx-beta" evidence="5">
    <location>
        <begin position="1114"/>
        <end position="1209"/>
    </location>
</feature>
<feature type="domain" description="Calx-beta" evidence="5">
    <location>
        <begin position="1668"/>
        <end position="1769"/>
    </location>
</feature>
<dbReference type="InterPro" id="IPR006626">
    <property type="entry name" value="PbH1"/>
</dbReference>
<dbReference type="SUPFAM" id="SSF141072">
    <property type="entry name" value="CalX-like"/>
    <property type="match status" value="6"/>
</dbReference>
<name>A0ABP9X2W4_9CHLR</name>
<dbReference type="NCBIfam" id="TIGR04214">
    <property type="entry name" value="CSLREA_Nterm"/>
    <property type="match status" value="1"/>
</dbReference>
<dbReference type="Pfam" id="PF03160">
    <property type="entry name" value="Calx-beta"/>
    <property type="match status" value="5"/>
</dbReference>
<gene>
    <name evidence="6" type="ORF">Hgul01_03566</name>
</gene>
<dbReference type="InterPro" id="IPR051171">
    <property type="entry name" value="CaCA"/>
</dbReference>
<evidence type="ECO:0000313" key="7">
    <source>
        <dbReference type="Proteomes" id="UP001428290"/>
    </source>
</evidence>
<keyword evidence="3" id="KW-0106">Calcium</keyword>
<evidence type="ECO:0000259" key="5">
    <source>
        <dbReference type="SMART" id="SM00237"/>
    </source>
</evidence>
<sequence>MLQFPHQGRTLRMQVRRRALVLNLALLLALFVVPLQPTAARIAAPQLPEARSASAPSVVCTVTNTNDAASPPAGSLRAALANAACSPIVFDSSLAGQTITLTAGELTIGRLVVIDGAAAPGLKIDGNNASRIFNVNLTSANLSIFNLTLQRGKAPNSGITNGGAVLNQGGTVVISNTAVLSSTAGTSGNGGGLRNQRTSGIAGVLRVYNSVIRGNTAPNNGGGFSTSGSITTIVNSAVLSNTVTSTSGGVTGSGALGLGAGIHHVNIQNPAANLTTAITNTTIAYNRGKAGAAIYNDNNGMIDVYYSTIAYNAASNSSGSAVGGVVNGVTTAGQPALRLSLYNTIVANNTQRAANTTLTSADLGVGTGQTITSNGYNLIETVPSGAVFGGTTATNITGQDPVLGDVLNNGGGTPTAALLQNSPAYNTGDPAPVAAPATDQRGPGFARVREGRLDIGAFEATNSIQTSPILVSTNLDTNDGACTTFDCSLREAITLANSTPQTDTIRFNLLGSGVRTISPTAALPALTTPIILDGLSQAGAACNSPLIELNGSLAGASANGLDVTGGSSLIRGLVINRFAGNGVRLAALGGNTLECNFIGSDASGTVDAGNNLSGVRVESANNLIGGSGGSNVRNLIAANDGDGITLVAGANATTIQNNYIGTMLSSNAALGNSKSGVRIASDNNQIGGTFGTLGNVISGNVEHGVLVNVTAAPLGNRIQGNFIGTNIGATLDVGNTQRGIFIDRTANTLVGGTTAERNVISGNNSDGVAIIEAGATNNKIAGNYIGTNNGGGSALGNTSAGVYIFNVGGNTIGGTTTAERNLISANSNGIVIGGGSAIGNIIKGNYIGTTLNGNGALGNVSDGIKLDGARNTQIGGTTIGERNVISGNGNNGINIFTSSSSGNVIQGNYIGTNAFIPPASPTGVANQFNGVRVAAGTTTTIGGSAQGAGNVIAFNAKNGVLITQGAAVATTQRIQRNSIFSNNRLGIDLGPDNNANGDGVTANDANDSDAGPNNLLNYPIVESTSSGGGLTQIIGSYIGATNTALTLDFYSQGACDPSNFGEGQSYIGSFAINTGPTGAISYTANLTTTVALGQRVTATAVDGSGNTSEFSRCSAVGNLPSVSVNDVTLTEGNSGVTQFNFTLSLSAVSPNPVVVDYVTADDTAIAPDDYTAASTTATIPANTLSIPVTIEVHGDTQFELNERFFINLLSATNAAIGDGQGIGTITNDDTAPTISVNEASANEGSGTPGQINVPVTLSNASYLPISVEFSTTDGTANQPSDYTAITGTLNFAPGETSKTVDIALVGDLIDEPDETINVALSNAVNTTISNDEAVATILDDDATPVINVANGEASEGNSGSVTVTLTISLSNPSSSAITVNYLTVAGSASAGSDFAISSGLLSFTAGETSKTVDVLIQGDILDESDESFMLELSSPVNATLGTAGTVVILDDDAAPIINFVAPPVQEGNSGTRPLTVSLMLSEMSGQAISVQYATHDNTATSGSDYATISGTLTIPAGQLTQRFIVNVNGDLIDESNETFTVTLSNPQNASLLAPDAVATIIDDDGAPTINANAINVTEGDTNSVNATFNVSLSNPSATTVTVNYSTLAGTALSGTDFTPAAGTLSFAPGELSKTVTIVVIGDSLDEADETFTLVLSSATGGATLGTNGTATIVDNDPTPSAVLSGLNSVVEGSGITTTLQFTVTLSAASGRASSLQFATTAGTASAGSDFVAQNLTLNFAAGETQKLVSVAIVGDRVKEPNESFSVAISNPSNLTLGTATINVTIVDDDEWLVYMPYVVK</sequence>
<feature type="domain" description="Calx-beta" evidence="5">
    <location>
        <begin position="1444"/>
        <end position="1544"/>
    </location>
</feature>
<keyword evidence="2" id="KW-0677">Repeat</keyword>
<dbReference type="InterPro" id="IPR003644">
    <property type="entry name" value="Calx_beta"/>
</dbReference>
<dbReference type="PANTHER" id="PTHR11878:SF65">
    <property type="entry name" value="NA_CA-EXCHANGE PROTEIN, ISOFORM G"/>
    <property type="match status" value="1"/>
</dbReference>
<accession>A0ABP9X2W4</accession>
<dbReference type="RefSeq" id="WP_345723349.1">
    <property type="nucleotide sequence ID" value="NZ_BAABRU010000013.1"/>
</dbReference>
<evidence type="ECO:0000256" key="3">
    <source>
        <dbReference type="ARBA" id="ARBA00022837"/>
    </source>
</evidence>
<evidence type="ECO:0000256" key="2">
    <source>
        <dbReference type="ARBA" id="ARBA00022737"/>
    </source>
</evidence>
<keyword evidence="4" id="KW-0813">Transport</keyword>
<dbReference type="Proteomes" id="UP001428290">
    <property type="component" value="Unassembled WGS sequence"/>
</dbReference>
<keyword evidence="1" id="KW-0732">Signal</keyword>
<dbReference type="EMBL" id="BAABRU010000013">
    <property type="protein sequence ID" value="GAA5529752.1"/>
    <property type="molecule type" value="Genomic_DNA"/>
</dbReference>
<dbReference type="InterPro" id="IPR059226">
    <property type="entry name" value="Choice_anch_Q_dom"/>
</dbReference>
<keyword evidence="7" id="KW-1185">Reference proteome</keyword>
<dbReference type="SMART" id="SM00710">
    <property type="entry name" value="PbH1"/>
    <property type="match status" value="9"/>
</dbReference>
<dbReference type="Gene3D" id="2.60.40.2030">
    <property type="match status" value="6"/>
</dbReference>